<evidence type="ECO:0000256" key="5">
    <source>
        <dbReference type="ARBA" id="ARBA00022989"/>
    </source>
</evidence>
<dbReference type="Pfam" id="PF21082">
    <property type="entry name" value="MS_channel_3rd"/>
    <property type="match status" value="1"/>
</dbReference>
<dbReference type="Pfam" id="PF21088">
    <property type="entry name" value="MS_channel_1st"/>
    <property type="match status" value="1"/>
</dbReference>
<evidence type="ECO:0000313" key="12">
    <source>
        <dbReference type="EMBL" id="RYB97320.1"/>
    </source>
</evidence>
<organism evidence="12 13">
    <name type="scientific">Nocardioides ganghwensis</name>
    <dbReference type="NCBI Taxonomy" id="252230"/>
    <lineage>
        <taxon>Bacteria</taxon>
        <taxon>Bacillati</taxon>
        <taxon>Actinomycetota</taxon>
        <taxon>Actinomycetes</taxon>
        <taxon>Propionibacteriales</taxon>
        <taxon>Nocardioidaceae</taxon>
        <taxon>Nocardioides</taxon>
    </lineage>
</organism>
<dbReference type="PANTHER" id="PTHR30460:SF0">
    <property type="entry name" value="MODERATE CONDUCTANCE MECHANOSENSITIVE CHANNEL YBIO"/>
    <property type="match status" value="1"/>
</dbReference>
<evidence type="ECO:0000256" key="1">
    <source>
        <dbReference type="ARBA" id="ARBA00004651"/>
    </source>
</evidence>
<keyword evidence="4 8" id="KW-0812">Transmembrane</keyword>
<evidence type="ECO:0000256" key="6">
    <source>
        <dbReference type="ARBA" id="ARBA00023136"/>
    </source>
</evidence>
<evidence type="ECO:0000256" key="2">
    <source>
        <dbReference type="ARBA" id="ARBA00008017"/>
    </source>
</evidence>
<feature type="transmembrane region" description="Helical" evidence="8">
    <location>
        <begin position="130"/>
        <end position="152"/>
    </location>
</feature>
<feature type="transmembrane region" description="Helical" evidence="8">
    <location>
        <begin position="104"/>
        <end position="124"/>
    </location>
</feature>
<dbReference type="AlphaFoldDB" id="A0A4Q2S9E9"/>
<evidence type="ECO:0000259" key="9">
    <source>
        <dbReference type="Pfam" id="PF00924"/>
    </source>
</evidence>
<dbReference type="SUPFAM" id="SSF82689">
    <property type="entry name" value="Mechanosensitive channel protein MscS (YggB), C-terminal domain"/>
    <property type="match status" value="1"/>
</dbReference>
<feature type="domain" description="Mechanosensitive ion channel transmembrane helices 2/3" evidence="11">
    <location>
        <begin position="113"/>
        <end position="149"/>
    </location>
</feature>
<dbReference type="Proteomes" id="UP000293291">
    <property type="component" value="Unassembled WGS sequence"/>
</dbReference>
<keyword evidence="3" id="KW-1003">Cell membrane</keyword>
<dbReference type="InterPro" id="IPR010920">
    <property type="entry name" value="LSM_dom_sf"/>
</dbReference>
<evidence type="ECO:0000259" key="11">
    <source>
        <dbReference type="Pfam" id="PF21088"/>
    </source>
</evidence>
<evidence type="ECO:0000256" key="3">
    <source>
        <dbReference type="ARBA" id="ARBA00022475"/>
    </source>
</evidence>
<reference evidence="12 13" key="1">
    <citation type="submission" date="2019-01" db="EMBL/GenBank/DDBJ databases">
        <title>Novel species of Nocardioides.</title>
        <authorList>
            <person name="Liu Q."/>
            <person name="Xin Y.-H."/>
        </authorList>
    </citation>
    <scope>NUCLEOTIDE SEQUENCE [LARGE SCALE GENOMIC DNA]</scope>
    <source>
        <strain evidence="12 13">CGMCC 4.6875</strain>
    </source>
</reference>
<dbReference type="OrthoDB" id="4638917at2"/>
<keyword evidence="6 8" id="KW-0472">Membrane</keyword>
<gene>
    <name evidence="12" type="ORF">EUA07_20455</name>
</gene>
<dbReference type="InterPro" id="IPR011066">
    <property type="entry name" value="MscS_channel_C_sf"/>
</dbReference>
<dbReference type="Pfam" id="PF00924">
    <property type="entry name" value="MS_channel_2nd"/>
    <property type="match status" value="1"/>
</dbReference>
<comment type="similarity">
    <text evidence="2">Belongs to the MscS (TC 1.A.23) family.</text>
</comment>
<dbReference type="Gene3D" id="2.30.30.60">
    <property type="match status" value="1"/>
</dbReference>
<dbReference type="SUPFAM" id="SSF50182">
    <property type="entry name" value="Sm-like ribonucleoproteins"/>
    <property type="match status" value="1"/>
</dbReference>
<comment type="caution">
    <text evidence="12">The sequence shown here is derived from an EMBL/GenBank/DDBJ whole genome shotgun (WGS) entry which is preliminary data.</text>
</comment>
<name>A0A4Q2S9E9_9ACTN</name>
<dbReference type="InterPro" id="IPR006685">
    <property type="entry name" value="MscS_channel_2nd"/>
</dbReference>
<sequence length="353" mass="38371">MSTCGPDENICGWVFDQTGNQQLANVADWVVGKPSALVGLILIGLTVRWLLHRLIDRVVLKAEHGMLPNRVSRAIAGGRMGAALNLREDPAYTRRVQRAATMGSLLKSIVTGVVMVVIALMFIAELGYDIAPLIASAGIIGVAIGFGSQALVKDFLSGIFMIFEDQYGVGDEVDLGEAVGTVEAVSLRVTRLRDVNGTVWYVRNGEILRVGNMSQNWARTVLDVSVGYGEDLARVRSVLADVAHDLWEDEDFKGRIIEEPSVWGVQDLGPDAVVVRVALKTAPLEQWAVAREMRQRIKYRFDHEGIEIPFAQRVLWMRDGDPRQPDGDAADSPAEPPAGTPPAQGPARAEGPA</sequence>
<feature type="compositionally biased region" description="Pro residues" evidence="7">
    <location>
        <begin position="334"/>
        <end position="344"/>
    </location>
</feature>
<dbReference type="EMBL" id="SDWU01000032">
    <property type="protein sequence ID" value="RYB97320.1"/>
    <property type="molecule type" value="Genomic_DNA"/>
</dbReference>
<keyword evidence="13" id="KW-1185">Reference proteome</keyword>
<dbReference type="InterPro" id="IPR049142">
    <property type="entry name" value="MS_channel_1st"/>
</dbReference>
<evidence type="ECO:0000313" key="13">
    <source>
        <dbReference type="Proteomes" id="UP000293291"/>
    </source>
</evidence>
<evidence type="ECO:0000256" key="4">
    <source>
        <dbReference type="ARBA" id="ARBA00022692"/>
    </source>
</evidence>
<dbReference type="InterPro" id="IPR045276">
    <property type="entry name" value="YbiO_bact"/>
</dbReference>
<keyword evidence="5 8" id="KW-1133">Transmembrane helix</keyword>
<feature type="domain" description="Mechanosensitive ion channel MscS C-terminal" evidence="10">
    <location>
        <begin position="221"/>
        <end position="308"/>
    </location>
</feature>
<dbReference type="SUPFAM" id="SSF82861">
    <property type="entry name" value="Mechanosensitive channel protein MscS (YggB), transmembrane region"/>
    <property type="match status" value="1"/>
</dbReference>
<accession>A0A4Q2S9E9</accession>
<feature type="region of interest" description="Disordered" evidence="7">
    <location>
        <begin position="318"/>
        <end position="353"/>
    </location>
</feature>
<dbReference type="FunFam" id="2.30.30.60:FF:000001">
    <property type="entry name" value="MscS Mechanosensitive ion channel"/>
    <property type="match status" value="1"/>
</dbReference>
<dbReference type="InterPro" id="IPR049278">
    <property type="entry name" value="MS_channel_C"/>
</dbReference>
<dbReference type="PANTHER" id="PTHR30460">
    <property type="entry name" value="MODERATE CONDUCTANCE MECHANOSENSITIVE CHANNEL YBIO"/>
    <property type="match status" value="1"/>
</dbReference>
<dbReference type="GO" id="GO:0008381">
    <property type="term" value="F:mechanosensitive monoatomic ion channel activity"/>
    <property type="evidence" value="ECO:0007669"/>
    <property type="project" value="InterPro"/>
</dbReference>
<comment type="subcellular location">
    <subcellularLocation>
        <location evidence="1">Cell membrane</location>
        <topology evidence="1">Multi-pass membrane protein</topology>
    </subcellularLocation>
</comment>
<dbReference type="InterPro" id="IPR023408">
    <property type="entry name" value="MscS_beta-dom_sf"/>
</dbReference>
<proteinExistence type="inferred from homology"/>
<feature type="transmembrane region" description="Helical" evidence="8">
    <location>
        <begin position="34"/>
        <end position="51"/>
    </location>
</feature>
<feature type="domain" description="Mechanosensitive ion channel MscS" evidence="9">
    <location>
        <begin position="151"/>
        <end position="214"/>
    </location>
</feature>
<dbReference type="InterPro" id="IPR011014">
    <property type="entry name" value="MscS_channel_TM-2"/>
</dbReference>
<dbReference type="GO" id="GO:0005886">
    <property type="term" value="C:plasma membrane"/>
    <property type="evidence" value="ECO:0007669"/>
    <property type="project" value="UniProtKB-SubCell"/>
</dbReference>
<evidence type="ECO:0000259" key="10">
    <source>
        <dbReference type="Pfam" id="PF21082"/>
    </source>
</evidence>
<evidence type="ECO:0000256" key="7">
    <source>
        <dbReference type="SAM" id="MobiDB-lite"/>
    </source>
</evidence>
<dbReference type="Gene3D" id="3.30.70.100">
    <property type="match status" value="1"/>
</dbReference>
<dbReference type="Gene3D" id="1.10.287.1260">
    <property type="match status" value="1"/>
</dbReference>
<protein>
    <submittedName>
        <fullName evidence="12">Mechanosensitive ion channel family protein</fullName>
    </submittedName>
</protein>
<evidence type="ECO:0000256" key="8">
    <source>
        <dbReference type="SAM" id="Phobius"/>
    </source>
</evidence>